<keyword evidence="2" id="KW-1185">Reference proteome</keyword>
<dbReference type="Proteomes" id="UP000001542">
    <property type="component" value="Unassembled WGS sequence"/>
</dbReference>
<name>A2E2H5_TRIV3</name>
<dbReference type="VEuPathDB" id="TrichDB:TVAGG3_0306100"/>
<reference evidence="1" key="1">
    <citation type="submission" date="2006-10" db="EMBL/GenBank/DDBJ databases">
        <authorList>
            <person name="Amadeo P."/>
            <person name="Zhao Q."/>
            <person name="Wortman J."/>
            <person name="Fraser-Liggett C."/>
            <person name="Carlton J."/>
        </authorList>
    </citation>
    <scope>NUCLEOTIDE SEQUENCE</scope>
    <source>
        <strain evidence="1">G3</strain>
    </source>
</reference>
<dbReference type="RefSeq" id="XP_001325373.1">
    <property type="nucleotide sequence ID" value="XM_001325338.1"/>
</dbReference>
<dbReference type="VEuPathDB" id="TrichDB:TVAG_444340"/>
<proteinExistence type="predicted"/>
<reference evidence="1" key="2">
    <citation type="journal article" date="2007" name="Science">
        <title>Draft genome sequence of the sexually transmitted pathogen Trichomonas vaginalis.</title>
        <authorList>
            <person name="Carlton J.M."/>
            <person name="Hirt R.P."/>
            <person name="Silva J.C."/>
            <person name="Delcher A.L."/>
            <person name="Schatz M."/>
            <person name="Zhao Q."/>
            <person name="Wortman J.R."/>
            <person name="Bidwell S.L."/>
            <person name="Alsmark U.C.M."/>
            <person name="Besteiro S."/>
            <person name="Sicheritz-Ponten T."/>
            <person name="Noel C.J."/>
            <person name="Dacks J.B."/>
            <person name="Foster P.G."/>
            <person name="Simillion C."/>
            <person name="Van de Peer Y."/>
            <person name="Miranda-Saavedra D."/>
            <person name="Barton G.J."/>
            <person name="Westrop G.D."/>
            <person name="Mueller S."/>
            <person name="Dessi D."/>
            <person name="Fiori P.L."/>
            <person name="Ren Q."/>
            <person name="Paulsen I."/>
            <person name="Zhang H."/>
            <person name="Bastida-Corcuera F.D."/>
            <person name="Simoes-Barbosa A."/>
            <person name="Brown M.T."/>
            <person name="Hayes R.D."/>
            <person name="Mukherjee M."/>
            <person name="Okumura C.Y."/>
            <person name="Schneider R."/>
            <person name="Smith A.J."/>
            <person name="Vanacova S."/>
            <person name="Villalvazo M."/>
            <person name="Haas B.J."/>
            <person name="Pertea M."/>
            <person name="Feldblyum T.V."/>
            <person name="Utterback T.R."/>
            <person name="Shu C.L."/>
            <person name="Osoegawa K."/>
            <person name="de Jong P.J."/>
            <person name="Hrdy I."/>
            <person name="Horvathova L."/>
            <person name="Zubacova Z."/>
            <person name="Dolezal P."/>
            <person name="Malik S.B."/>
            <person name="Logsdon J.M. Jr."/>
            <person name="Henze K."/>
            <person name="Gupta A."/>
            <person name="Wang C.C."/>
            <person name="Dunne R.L."/>
            <person name="Upcroft J.A."/>
            <person name="Upcroft P."/>
            <person name="White O."/>
            <person name="Salzberg S.L."/>
            <person name="Tang P."/>
            <person name="Chiu C.-H."/>
            <person name="Lee Y.-S."/>
            <person name="Embley T.M."/>
            <person name="Coombs G.H."/>
            <person name="Mottram J.C."/>
            <person name="Tachezy J."/>
            <person name="Fraser-Liggett C.M."/>
            <person name="Johnson P.J."/>
        </authorList>
    </citation>
    <scope>NUCLEOTIDE SEQUENCE [LARGE SCALE GENOMIC DNA]</scope>
    <source>
        <strain evidence="1">G3</strain>
    </source>
</reference>
<evidence type="ECO:0000313" key="1">
    <source>
        <dbReference type="EMBL" id="EAY13150.1"/>
    </source>
</evidence>
<accession>A2E2H5</accession>
<dbReference type="EMBL" id="DS113290">
    <property type="protein sequence ID" value="EAY13150.1"/>
    <property type="molecule type" value="Genomic_DNA"/>
</dbReference>
<sequence length="172" mass="20107">MPKIPAEPLLFTPQPKRRKMSQYSPRSERKLPIPLYSENEFKDYMLNPHNLKPNFNCVVKSIVSLSFGIEHLDRVKKQINEYLETLQPINSSMKQIVDLILVAARSPFVIIEILFNSFFKLSEKVTPDAHQISLITESFNDYVNDFTILYPNDFKESIHNIQSKLKLYCLDE</sequence>
<evidence type="ECO:0000313" key="2">
    <source>
        <dbReference type="Proteomes" id="UP000001542"/>
    </source>
</evidence>
<protein>
    <submittedName>
        <fullName evidence="1">Uncharacterized protein</fullName>
    </submittedName>
</protein>
<dbReference type="KEGG" id="tva:4771124"/>
<dbReference type="AlphaFoldDB" id="A2E2H5"/>
<organism evidence="1 2">
    <name type="scientific">Trichomonas vaginalis (strain ATCC PRA-98 / G3)</name>
    <dbReference type="NCBI Taxonomy" id="412133"/>
    <lineage>
        <taxon>Eukaryota</taxon>
        <taxon>Metamonada</taxon>
        <taxon>Parabasalia</taxon>
        <taxon>Trichomonadida</taxon>
        <taxon>Trichomonadidae</taxon>
        <taxon>Trichomonas</taxon>
    </lineage>
</organism>
<dbReference type="InParanoid" id="A2E2H5"/>
<gene>
    <name evidence="1" type="ORF">TVAG_444340</name>
</gene>